<dbReference type="FunCoup" id="I2H991">
    <property type="interactions" value="88"/>
</dbReference>
<dbReference type="KEGG" id="tbl:TBLA_0I02870"/>
<dbReference type="GeneID" id="14498120"/>
<dbReference type="Proteomes" id="UP000002866">
    <property type="component" value="Chromosome 9"/>
</dbReference>
<proteinExistence type="predicted"/>
<gene>
    <name evidence="1" type="primary">TBLA0I02870</name>
    <name evidence="1" type="ORF">TBLA_0I02870</name>
</gene>
<accession>I2H991</accession>
<dbReference type="EMBL" id="HE806324">
    <property type="protein sequence ID" value="CCH62943.1"/>
    <property type="molecule type" value="Genomic_DNA"/>
</dbReference>
<evidence type="ECO:0000313" key="2">
    <source>
        <dbReference type="Proteomes" id="UP000002866"/>
    </source>
</evidence>
<dbReference type="OMA" id="NYLWRNK"/>
<dbReference type="AlphaFoldDB" id="I2H991"/>
<name>I2H991_HENB6</name>
<dbReference type="eggNOG" id="ENOG502QS8Q">
    <property type="taxonomic scope" value="Eukaryota"/>
</dbReference>
<keyword evidence="2" id="KW-1185">Reference proteome</keyword>
<dbReference type="RefSeq" id="XP_004182462.1">
    <property type="nucleotide sequence ID" value="XM_004182414.1"/>
</dbReference>
<reference evidence="1 2" key="1">
    <citation type="journal article" date="2011" name="Proc. Natl. Acad. Sci. U.S.A.">
        <title>Evolutionary erosion of yeast sex chromosomes by mating-type switching accidents.</title>
        <authorList>
            <person name="Gordon J.L."/>
            <person name="Armisen D."/>
            <person name="Proux-Wera E."/>
            <person name="Oheigeartaigh S.S."/>
            <person name="Byrne K.P."/>
            <person name="Wolfe K.H."/>
        </authorList>
    </citation>
    <scope>NUCLEOTIDE SEQUENCE [LARGE SCALE GENOMIC DNA]</scope>
    <source>
        <strain evidence="2">ATCC 34711 / CBS 6284 / DSM 70876 / NBRC 10599 / NRRL Y-10934 / UCD 77-7</strain>
    </source>
</reference>
<dbReference type="STRING" id="1071380.I2H991"/>
<organism evidence="1 2">
    <name type="scientific">Henningerozyma blattae (strain ATCC 34711 / CBS 6284 / DSM 70876 / NBRC 10599 / NRRL Y-10934 / UCD 77-7)</name>
    <name type="common">Yeast</name>
    <name type="synonym">Tetrapisispora blattae</name>
    <dbReference type="NCBI Taxonomy" id="1071380"/>
    <lineage>
        <taxon>Eukaryota</taxon>
        <taxon>Fungi</taxon>
        <taxon>Dikarya</taxon>
        <taxon>Ascomycota</taxon>
        <taxon>Saccharomycotina</taxon>
        <taxon>Saccharomycetes</taxon>
        <taxon>Saccharomycetales</taxon>
        <taxon>Saccharomycetaceae</taxon>
        <taxon>Henningerozyma</taxon>
    </lineage>
</organism>
<sequence length="759" mass="88478">MDELEAAIYSVLHYNDDIALHELESNLDIIVSKSPIQGINPSQLKDLIIFLCSDNIISNEIKLIIIKNCLYPNSLVSLDIINVLIPFLGKPSSISNPYKIVADPVIQTALLNWILNIFPLIKFNNSILNSSKLICLWQNETIQNYITCIIIWSTRIKDDIKPWKIQLIHRYIANLFNKNENTTILEENYKDIHGDAIINSIAILRKFQSFFGKSNELISNTISKLEVIYPISRKKIRSSWLSKFKFDSKFIDTLSNIIPSSEFFGESLLSYYEKLTLEIKPDLSLTSLQPHFFINLKSINTSSPLLKAKCFEDLIENWGTITIPNNIEILFSNNTPLFIKLYLLQNNKSHFIEEKSIYSWLTVQLKRLLFSKTKFTHENFIKDIEKNQLIQQLIFILEFYPAINKRILIDFILQIPYFLTDQQYKSFHLNFELLTLICKLSLSNFDITSSSDLWKKLRESFLFYHLKRSTETTNLFFVIANELILNFNHALKINESITIKNFELFTSILLELEELSSVFLQNSSDNLSISFLLRNILNLTETSLDLELSSDYINKLIIPDLFFAKLMTLDDSLIIDSCCKYLNKCSTIINNIQLKKENKIAINKYLKDTTNYLWKNKISNSTTLFDIPTLFMKPIIQNIYLPGYELKSNVFFSILNIPAFNYISNIKLKLLESEFNTNNQYTFLLNKEGFSMFVTRSNGEITWIPKMKTFNSLRNKILKKYSNDMIYPNIFLLLNKLSNINKNPLRKIYQTKNAYIILS</sequence>
<dbReference type="HOGENOM" id="CLU_022668_0_0_1"/>
<protein>
    <submittedName>
        <fullName evidence="1">Uncharacterized protein</fullName>
    </submittedName>
</protein>
<evidence type="ECO:0000313" key="1">
    <source>
        <dbReference type="EMBL" id="CCH62943.1"/>
    </source>
</evidence>
<dbReference type="CDD" id="cd22647">
    <property type="entry name" value="CTF3_NTD_HEAT"/>
    <property type="match status" value="1"/>
</dbReference>
<dbReference type="InParanoid" id="I2H991"/>
<dbReference type="OrthoDB" id="6347512at2759"/>